<keyword evidence="3" id="KW-1185">Reference proteome</keyword>
<dbReference type="RefSeq" id="WP_376993882.1">
    <property type="nucleotide sequence ID" value="NZ_JBHSLC010000005.1"/>
</dbReference>
<feature type="domain" description="HTH cro/C1-type" evidence="1">
    <location>
        <begin position="19"/>
        <end position="72"/>
    </location>
</feature>
<dbReference type="InterPro" id="IPR010982">
    <property type="entry name" value="Lambda_DNA-bd_dom_sf"/>
</dbReference>
<gene>
    <name evidence="2" type="ORF">ACFPMG_03760</name>
</gene>
<reference evidence="3" key="1">
    <citation type="journal article" date="2019" name="Int. J. Syst. Evol. Microbiol.">
        <title>The Global Catalogue of Microorganisms (GCM) 10K type strain sequencing project: providing services to taxonomists for standard genome sequencing and annotation.</title>
        <authorList>
            <consortium name="The Broad Institute Genomics Platform"/>
            <consortium name="The Broad Institute Genome Sequencing Center for Infectious Disease"/>
            <person name="Wu L."/>
            <person name="Ma J."/>
        </authorList>
    </citation>
    <scope>NUCLEOTIDE SEQUENCE [LARGE SCALE GENOMIC DNA]</scope>
    <source>
        <strain evidence="3">CCUG 58760</strain>
    </source>
</reference>
<comment type="caution">
    <text evidence="2">The sequence shown here is derived from an EMBL/GenBank/DDBJ whole genome shotgun (WGS) entry which is preliminary data.</text>
</comment>
<evidence type="ECO:0000259" key="1">
    <source>
        <dbReference type="PROSITE" id="PS50943"/>
    </source>
</evidence>
<dbReference type="Gene3D" id="1.10.260.40">
    <property type="entry name" value="lambda repressor-like DNA-binding domains"/>
    <property type="match status" value="1"/>
</dbReference>
<dbReference type="InterPro" id="IPR001387">
    <property type="entry name" value="Cro/C1-type_HTH"/>
</dbReference>
<dbReference type="CDD" id="cd00093">
    <property type="entry name" value="HTH_XRE"/>
    <property type="match status" value="1"/>
</dbReference>
<dbReference type="SUPFAM" id="SSF47413">
    <property type="entry name" value="lambda repressor-like DNA-binding domains"/>
    <property type="match status" value="1"/>
</dbReference>
<organism evidence="2 3">
    <name type="scientific">Azospirillum himalayense</name>
    <dbReference type="NCBI Taxonomy" id="654847"/>
    <lineage>
        <taxon>Bacteria</taxon>
        <taxon>Pseudomonadati</taxon>
        <taxon>Pseudomonadota</taxon>
        <taxon>Alphaproteobacteria</taxon>
        <taxon>Rhodospirillales</taxon>
        <taxon>Azospirillaceae</taxon>
        <taxon>Azospirillum</taxon>
    </lineage>
</organism>
<proteinExistence type="predicted"/>
<dbReference type="EMBL" id="JBHSLC010000005">
    <property type="protein sequence ID" value="MFC5354117.1"/>
    <property type="molecule type" value="Genomic_DNA"/>
</dbReference>
<name>A0ABW0FZ61_9PROT</name>
<accession>A0ABW0FZ61</accession>
<sequence length="94" mass="10111">MQSSAEIGTGLSIFPIQCKLARVALNWGVRDLAQKADVSASTVARFERGDRLLPRTVLTLRQALEAGGIEFIGEADGKGPGLRFQQPFPTEPEG</sequence>
<evidence type="ECO:0000313" key="2">
    <source>
        <dbReference type="EMBL" id="MFC5354117.1"/>
    </source>
</evidence>
<dbReference type="Pfam" id="PF01381">
    <property type="entry name" value="HTH_3"/>
    <property type="match status" value="1"/>
</dbReference>
<protein>
    <submittedName>
        <fullName evidence="2">Multiprotein-bridging factor 1 family protein</fullName>
    </submittedName>
</protein>
<dbReference type="PROSITE" id="PS50943">
    <property type="entry name" value="HTH_CROC1"/>
    <property type="match status" value="1"/>
</dbReference>
<evidence type="ECO:0000313" key="3">
    <source>
        <dbReference type="Proteomes" id="UP001596166"/>
    </source>
</evidence>
<dbReference type="Proteomes" id="UP001596166">
    <property type="component" value="Unassembled WGS sequence"/>
</dbReference>